<evidence type="ECO:0000256" key="2">
    <source>
        <dbReference type="ARBA" id="ARBA00010992"/>
    </source>
</evidence>
<feature type="transmembrane region" description="Helical" evidence="8">
    <location>
        <begin position="231"/>
        <end position="252"/>
    </location>
</feature>
<keyword evidence="6 8" id="KW-0472">Membrane</keyword>
<dbReference type="PROSITE" id="PS00217">
    <property type="entry name" value="SUGAR_TRANSPORT_2"/>
    <property type="match status" value="1"/>
</dbReference>
<feature type="transmembrane region" description="Helical" evidence="8">
    <location>
        <begin position="475"/>
        <end position="492"/>
    </location>
</feature>
<evidence type="ECO:0000259" key="9">
    <source>
        <dbReference type="PROSITE" id="PS50850"/>
    </source>
</evidence>
<feature type="transmembrane region" description="Helical" evidence="8">
    <location>
        <begin position="158"/>
        <end position="180"/>
    </location>
</feature>
<dbReference type="EMBL" id="MU863661">
    <property type="protein sequence ID" value="KAK4098189.1"/>
    <property type="molecule type" value="Genomic_DNA"/>
</dbReference>
<feature type="transmembrane region" description="Helical" evidence="8">
    <location>
        <begin position="406"/>
        <end position="429"/>
    </location>
</feature>
<dbReference type="PANTHER" id="PTHR48022:SF83">
    <property type="entry name" value="MAJOR FACILITATOR SUPERFAMILY (MFS) PROFILE DOMAIN-CONTAINING PROTEIN"/>
    <property type="match status" value="1"/>
</dbReference>
<dbReference type="PROSITE" id="PS50850">
    <property type="entry name" value="MFS"/>
    <property type="match status" value="1"/>
</dbReference>
<dbReference type="InterPro" id="IPR020846">
    <property type="entry name" value="MFS_dom"/>
</dbReference>
<evidence type="ECO:0000256" key="6">
    <source>
        <dbReference type="ARBA" id="ARBA00023136"/>
    </source>
</evidence>
<dbReference type="PANTHER" id="PTHR48022">
    <property type="entry name" value="PLASTIDIC GLUCOSE TRANSPORTER 4"/>
    <property type="match status" value="1"/>
</dbReference>
<dbReference type="Gene3D" id="1.20.1250.20">
    <property type="entry name" value="MFS general substrate transporter like domains"/>
    <property type="match status" value="1"/>
</dbReference>
<keyword evidence="5 8" id="KW-1133">Transmembrane helix</keyword>
<dbReference type="GO" id="GO:0016020">
    <property type="term" value="C:membrane"/>
    <property type="evidence" value="ECO:0007669"/>
    <property type="project" value="UniProtKB-SubCell"/>
</dbReference>
<feature type="domain" description="Major facilitator superfamily (MFS) profile" evidence="9">
    <location>
        <begin position="56"/>
        <end position="498"/>
    </location>
</feature>
<dbReference type="InterPro" id="IPR050360">
    <property type="entry name" value="MFS_Sugar_Transporters"/>
</dbReference>
<keyword evidence="11" id="KW-1185">Reference proteome</keyword>
<feature type="transmembrane region" description="Helical" evidence="8">
    <location>
        <begin position="351"/>
        <end position="368"/>
    </location>
</feature>
<protein>
    <submittedName>
        <fullName evidence="10">Sugar transporter-like protein</fullName>
    </submittedName>
</protein>
<dbReference type="Proteomes" id="UP001305647">
    <property type="component" value="Unassembled WGS sequence"/>
</dbReference>
<accession>A0AAN6SZ70</accession>
<dbReference type="NCBIfam" id="TIGR00879">
    <property type="entry name" value="SP"/>
    <property type="match status" value="1"/>
</dbReference>
<keyword evidence="3 7" id="KW-0813">Transport</keyword>
<dbReference type="InterPro" id="IPR003663">
    <property type="entry name" value="Sugar/inositol_transpt"/>
</dbReference>
<organism evidence="10 11">
    <name type="scientific">Parathielavia hyrcaniae</name>
    <dbReference type="NCBI Taxonomy" id="113614"/>
    <lineage>
        <taxon>Eukaryota</taxon>
        <taxon>Fungi</taxon>
        <taxon>Dikarya</taxon>
        <taxon>Ascomycota</taxon>
        <taxon>Pezizomycotina</taxon>
        <taxon>Sordariomycetes</taxon>
        <taxon>Sordariomycetidae</taxon>
        <taxon>Sordariales</taxon>
        <taxon>Chaetomiaceae</taxon>
        <taxon>Parathielavia</taxon>
    </lineage>
</organism>
<proteinExistence type="inferred from homology"/>
<gene>
    <name evidence="10" type="ORF">N658DRAFT_477424</name>
</gene>
<feature type="transmembrane region" description="Helical" evidence="8">
    <location>
        <begin position="441"/>
        <end position="463"/>
    </location>
</feature>
<reference evidence="10" key="1">
    <citation type="journal article" date="2023" name="Mol. Phylogenet. Evol.">
        <title>Genome-scale phylogeny and comparative genomics of the fungal order Sordariales.</title>
        <authorList>
            <person name="Hensen N."/>
            <person name="Bonometti L."/>
            <person name="Westerberg I."/>
            <person name="Brannstrom I.O."/>
            <person name="Guillou S."/>
            <person name="Cros-Aarteil S."/>
            <person name="Calhoun S."/>
            <person name="Haridas S."/>
            <person name="Kuo A."/>
            <person name="Mondo S."/>
            <person name="Pangilinan J."/>
            <person name="Riley R."/>
            <person name="LaButti K."/>
            <person name="Andreopoulos B."/>
            <person name="Lipzen A."/>
            <person name="Chen C."/>
            <person name="Yan M."/>
            <person name="Daum C."/>
            <person name="Ng V."/>
            <person name="Clum A."/>
            <person name="Steindorff A."/>
            <person name="Ohm R.A."/>
            <person name="Martin F."/>
            <person name="Silar P."/>
            <person name="Natvig D.O."/>
            <person name="Lalanne C."/>
            <person name="Gautier V."/>
            <person name="Ament-Velasquez S.L."/>
            <person name="Kruys A."/>
            <person name="Hutchinson M.I."/>
            <person name="Powell A.J."/>
            <person name="Barry K."/>
            <person name="Miller A.N."/>
            <person name="Grigoriev I.V."/>
            <person name="Debuchy R."/>
            <person name="Gladieux P."/>
            <person name="Hiltunen Thoren M."/>
            <person name="Johannesson H."/>
        </authorList>
    </citation>
    <scope>NUCLEOTIDE SEQUENCE</scope>
    <source>
        <strain evidence="10">CBS 757.83</strain>
    </source>
</reference>
<feature type="transmembrane region" description="Helical" evidence="8">
    <location>
        <begin position="313"/>
        <end position="331"/>
    </location>
</feature>
<dbReference type="FunFam" id="1.20.1250.20:FF:000078">
    <property type="entry name" value="MFS maltose transporter, putative"/>
    <property type="match status" value="1"/>
</dbReference>
<evidence type="ECO:0000256" key="4">
    <source>
        <dbReference type="ARBA" id="ARBA00022692"/>
    </source>
</evidence>
<dbReference type="InterPro" id="IPR005828">
    <property type="entry name" value="MFS_sugar_transport-like"/>
</dbReference>
<sequence length="543" mass="60275">MATSPVLVNRHQKVADADLEEKLGQYALLQAKQATDDEHAQTLVEALRQNRKAVLWSVLISMSIIMEGYDTILIGNFFAYPEFAKKFGDYYPEEDDWEVSAQWQTGLNMASTVGAIFGGLMNGYFASRFGYRWVMIVAMGFLNAFIFVVFFAPNAATLVGGQILCGLSWGVFATLSPAYASEVCPTNLRGYLTTYVNLCWAIGQLIASGVLRGCLPIEGEMGYRIPFAIQWLWPLPLMLIAYLAPESPWFLVRADRLDEAKEAIARLSGEKTDEQIQSQLAMMVHTTRLEAEVTKGATYADCFRGVDLRRTEICMLAFMGQILSGSSFAYTPTYFFTTAGMETYNAFNLSLGAKGMAFVGTVSSWWLITYFGRRTLYVAGMGMLTVILFVIGILDVSAGEAGLWPSGGLCVFWLFTYSLTIGPLAYSIISETSSVRLRPLSVVLARTAYQLTNIVSQVLYSYMQNPTAWDFEGKSGFFWGGTALCVFVWAYFRLPEIKGRTYEELDILFANKTPARKFASSHVDAYAMSGSVEVQEKTAKGDL</sequence>
<feature type="transmembrane region" description="Helical" evidence="8">
    <location>
        <begin position="53"/>
        <end position="81"/>
    </location>
</feature>
<keyword evidence="10" id="KW-0762">Sugar transport</keyword>
<feature type="transmembrane region" description="Helical" evidence="8">
    <location>
        <begin position="375"/>
        <end position="394"/>
    </location>
</feature>
<evidence type="ECO:0000313" key="11">
    <source>
        <dbReference type="Proteomes" id="UP001305647"/>
    </source>
</evidence>
<name>A0AAN6SZ70_9PEZI</name>
<dbReference type="AlphaFoldDB" id="A0AAN6SZ70"/>
<evidence type="ECO:0000256" key="1">
    <source>
        <dbReference type="ARBA" id="ARBA00004141"/>
    </source>
</evidence>
<keyword evidence="4 8" id="KW-0812">Transmembrane</keyword>
<dbReference type="InterPro" id="IPR005829">
    <property type="entry name" value="Sugar_transporter_CS"/>
</dbReference>
<evidence type="ECO:0000313" key="10">
    <source>
        <dbReference type="EMBL" id="KAK4098189.1"/>
    </source>
</evidence>
<dbReference type="GO" id="GO:0005351">
    <property type="term" value="F:carbohydrate:proton symporter activity"/>
    <property type="evidence" value="ECO:0007669"/>
    <property type="project" value="TreeGrafter"/>
</dbReference>
<evidence type="ECO:0000256" key="3">
    <source>
        <dbReference type="ARBA" id="ARBA00022448"/>
    </source>
</evidence>
<reference evidence="10" key="2">
    <citation type="submission" date="2023-05" db="EMBL/GenBank/DDBJ databases">
        <authorList>
            <consortium name="Lawrence Berkeley National Laboratory"/>
            <person name="Steindorff A."/>
            <person name="Hensen N."/>
            <person name="Bonometti L."/>
            <person name="Westerberg I."/>
            <person name="Brannstrom I.O."/>
            <person name="Guillou S."/>
            <person name="Cros-Aarteil S."/>
            <person name="Calhoun S."/>
            <person name="Haridas S."/>
            <person name="Kuo A."/>
            <person name="Mondo S."/>
            <person name="Pangilinan J."/>
            <person name="Riley R."/>
            <person name="Labutti K."/>
            <person name="Andreopoulos B."/>
            <person name="Lipzen A."/>
            <person name="Chen C."/>
            <person name="Yanf M."/>
            <person name="Daum C."/>
            <person name="Ng V."/>
            <person name="Clum A."/>
            <person name="Ohm R."/>
            <person name="Martin F."/>
            <person name="Silar P."/>
            <person name="Natvig D."/>
            <person name="Lalanne C."/>
            <person name="Gautier V."/>
            <person name="Ament-Velasquez S.L."/>
            <person name="Kruys A."/>
            <person name="Hutchinson M.I."/>
            <person name="Powell A.J."/>
            <person name="Barry K."/>
            <person name="Miller A.N."/>
            <person name="Grigoriev I.V."/>
            <person name="Debuchy R."/>
            <person name="Gladieux P."/>
            <person name="Thoren M.H."/>
            <person name="Johannesson H."/>
        </authorList>
    </citation>
    <scope>NUCLEOTIDE SEQUENCE</scope>
    <source>
        <strain evidence="10">CBS 757.83</strain>
    </source>
</reference>
<feature type="transmembrane region" description="Helical" evidence="8">
    <location>
        <begin position="133"/>
        <end position="152"/>
    </location>
</feature>
<dbReference type="SUPFAM" id="SSF103473">
    <property type="entry name" value="MFS general substrate transporter"/>
    <property type="match status" value="1"/>
</dbReference>
<comment type="subcellular location">
    <subcellularLocation>
        <location evidence="1">Membrane</location>
        <topology evidence="1">Multi-pass membrane protein</topology>
    </subcellularLocation>
</comment>
<dbReference type="InterPro" id="IPR036259">
    <property type="entry name" value="MFS_trans_sf"/>
</dbReference>
<evidence type="ECO:0000256" key="7">
    <source>
        <dbReference type="RuleBase" id="RU003346"/>
    </source>
</evidence>
<dbReference type="Pfam" id="PF00083">
    <property type="entry name" value="Sugar_tr"/>
    <property type="match status" value="1"/>
</dbReference>
<evidence type="ECO:0000256" key="8">
    <source>
        <dbReference type="SAM" id="Phobius"/>
    </source>
</evidence>
<comment type="similarity">
    <text evidence="2 7">Belongs to the major facilitator superfamily. Sugar transporter (TC 2.A.1.1) family.</text>
</comment>
<comment type="caution">
    <text evidence="10">The sequence shown here is derived from an EMBL/GenBank/DDBJ whole genome shotgun (WGS) entry which is preliminary data.</text>
</comment>
<evidence type="ECO:0000256" key="5">
    <source>
        <dbReference type="ARBA" id="ARBA00022989"/>
    </source>
</evidence>